<dbReference type="InterPro" id="IPR025375">
    <property type="entry name" value="DUF4365"/>
</dbReference>
<dbReference type="RefSeq" id="WP_074612706.1">
    <property type="nucleotide sequence ID" value="NZ_FNGY01000016.1"/>
</dbReference>
<dbReference type="Proteomes" id="UP000183200">
    <property type="component" value="Unassembled WGS sequence"/>
</dbReference>
<dbReference type="AlphaFoldDB" id="A0A1H0KB96"/>
<accession>A0A1H0KB96</accession>
<keyword evidence="3" id="KW-1185">Reference proteome</keyword>
<reference evidence="3" key="1">
    <citation type="submission" date="2016-10" db="EMBL/GenBank/DDBJ databases">
        <authorList>
            <person name="Varghese N."/>
            <person name="Submissions S."/>
        </authorList>
    </citation>
    <scope>NUCLEOTIDE SEQUENCE [LARGE SCALE GENOMIC DNA]</scope>
    <source>
        <strain evidence="3">DSM 19110</strain>
    </source>
</reference>
<gene>
    <name evidence="2" type="ORF">SAMN05421820_1165</name>
</gene>
<dbReference type="OrthoDB" id="779764at2"/>
<evidence type="ECO:0000313" key="2">
    <source>
        <dbReference type="EMBL" id="SDO53126.1"/>
    </source>
</evidence>
<feature type="domain" description="DUF4365" evidence="1">
    <location>
        <begin position="40"/>
        <end position="116"/>
    </location>
</feature>
<organism evidence="2 3">
    <name type="scientific">Pedobacter steynii</name>
    <dbReference type="NCBI Taxonomy" id="430522"/>
    <lineage>
        <taxon>Bacteria</taxon>
        <taxon>Pseudomonadati</taxon>
        <taxon>Bacteroidota</taxon>
        <taxon>Sphingobacteriia</taxon>
        <taxon>Sphingobacteriales</taxon>
        <taxon>Sphingobacteriaceae</taxon>
        <taxon>Pedobacter</taxon>
    </lineage>
</organism>
<name>A0A1H0KB96_9SPHI</name>
<evidence type="ECO:0000259" key="1">
    <source>
        <dbReference type="Pfam" id="PF14280"/>
    </source>
</evidence>
<dbReference type="Pfam" id="PF14280">
    <property type="entry name" value="DUF4365"/>
    <property type="match status" value="1"/>
</dbReference>
<evidence type="ECO:0000313" key="3">
    <source>
        <dbReference type="Proteomes" id="UP000183200"/>
    </source>
</evidence>
<proteinExistence type="predicted"/>
<sequence length="602" mass="70224">MNKALFGNLPLPASSRAEDLETVSRQKLAPLFPPEQFELRSETERDKGIDLIVEVKELNRYTNFRFAIQLKATAKIKLNVDGSLSFPLDVSNIGYLSNYVMPAYYVVYDSRNDIFYVEESSLVRNLLYEKYKLGKYPNQFKVRFCKVLTSEVIQGMYNNTLQQGSFFKTVNNHLDLLRHTDSISGIFIDSNRDVHSIEENIRFITDHGLHLLNQANFEGIIQIEQRSHPRENVPAMFELVCGLAYYHKGKIHKSLDLLLAASKRCSEFDLQLQTGLAYSILQAKYEVGILSKEAFKEASEEIMNKKDIGSYLQLEKAYAWIKECKGDENENFMVFCDRVNCIVESERQNPKARILGYARVLEVGAEFLLNDLSKNLNTWTGEGRRRFLPKVLDEWKLIQDNYFERLDSLMKYVFKHNDIHSMGNLSRLKIEWVYRCFYTKLFFENWSFKSLSAKWEISVDRRADILKACSFLDKTASFHESIGDYESVVLNMVLKYELLHVIKENEKCEQIAADINSLIEKNDFFQLQLKFSKILDQGTRHEKFLKHAQMLLVHLYEIAKNEGFVSALFEPYTEDMLKFDADITDNSVKWTFSKFMVFEFTD</sequence>
<dbReference type="EMBL" id="FNGY01000016">
    <property type="protein sequence ID" value="SDO53126.1"/>
    <property type="molecule type" value="Genomic_DNA"/>
</dbReference>
<protein>
    <recommendedName>
        <fullName evidence="1">DUF4365 domain-containing protein</fullName>
    </recommendedName>
</protein>